<dbReference type="RefSeq" id="WP_217976199.1">
    <property type="nucleotide sequence ID" value="NZ_JAHTBI010000049.1"/>
</dbReference>
<keyword evidence="1" id="KW-0472">Membrane</keyword>
<evidence type="ECO:0000256" key="1">
    <source>
        <dbReference type="SAM" id="Phobius"/>
    </source>
</evidence>
<sequence length="91" mass="10211">MAASVSPPPGKRLLGPVILAGVGSIILYDGLKLMNTSWGVDWSRFFIGVAFIAIGVIGFVRHWRFNVAQYDKLEAWRRTWMCHACGTRFEP</sequence>
<keyword evidence="3" id="KW-1185">Reference proteome</keyword>
<evidence type="ECO:0000313" key="2">
    <source>
        <dbReference type="EMBL" id="MBV6288186.1"/>
    </source>
</evidence>
<keyword evidence="1" id="KW-1133">Transmembrane helix</keyword>
<feature type="transmembrane region" description="Helical" evidence="1">
    <location>
        <begin position="12"/>
        <end position="30"/>
    </location>
</feature>
<evidence type="ECO:0000313" key="3">
    <source>
        <dbReference type="Proteomes" id="UP001106592"/>
    </source>
</evidence>
<dbReference type="Proteomes" id="UP001106592">
    <property type="component" value="Unassembled WGS sequence"/>
</dbReference>
<reference evidence="2" key="2">
    <citation type="journal article" date="2023" name="Plant Pathol.">
        <title>Dismantling and reorganizing Pseudomonas marginalis sensu#lato.</title>
        <authorList>
            <person name="Sawada H."/>
            <person name="Fujikawa T."/>
            <person name="Satou M."/>
        </authorList>
    </citation>
    <scope>NUCLEOTIDE SEQUENCE</scope>
    <source>
        <strain evidence="2">MAFF 301350</strain>
    </source>
</reference>
<gene>
    <name evidence="2" type="ORF">KUO17_14295</name>
</gene>
<proteinExistence type="predicted"/>
<organism evidence="2 3">
    <name type="scientific">Pseudomonas aegrilactucae</name>
    <dbReference type="NCBI Taxonomy" id="2854028"/>
    <lineage>
        <taxon>Bacteria</taxon>
        <taxon>Pseudomonadati</taxon>
        <taxon>Pseudomonadota</taxon>
        <taxon>Gammaproteobacteria</taxon>
        <taxon>Pseudomonadales</taxon>
        <taxon>Pseudomonadaceae</taxon>
        <taxon>Pseudomonas</taxon>
    </lineage>
</organism>
<feature type="transmembrane region" description="Helical" evidence="1">
    <location>
        <begin position="42"/>
        <end position="60"/>
    </location>
</feature>
<accession>A0A9Q2XK41</accession>
<comment type="caution">
    <text evidence="2">The sequence shown here is derived from an EMBL/GenBank/DDBJ whole genome shotgun (WGS) entry which is preliminary data.</text>
</comment>
<dbReference type="AlphaFoldDB" id="A0A9Q2XK41"/>
<reference evidence="2" key="1">
    <citation type="journal article" date="2022" name="Int. J. Syst. Evol. Microbiol.">
        <title>Pseudomonas aegrilactucae sp. nov. and Pseudomonas morbosilactucae sp. nov., pathogens causing bacterial rot of lettuce in Japan.</title>
        <authorList>
            <person name="Sawada H."/>
            <person name="Fujikawa T."/>
            <person name="Satou M."/>
        </authorList>
    </citation>
    <scope>NUCLEOTIDE SEQUENCE</scope>
    <source>
        <strain evidence="2">MAFF 301350</strain>
    </source>
</reference>
<keyword evidence="1" id="KW-0812">Transmembrane</keyword>
<name>A0A9Q2XK41_9PSED</name>
<protein>
    <submittedName>
        <fullName evidence="2">Uncharacterized protein</fullName>
    </submittedName>
</protein>
<dbReference type="EMBL" id="JAHTBI010000049">
    <property type="protein sequence ID" value="MBV6288186.1"/>
    <property type="molecule type" value="Genomic_DNA"/>
</dbReference>